<dbReference type="SUPFAM" id="SSF158837">
    <property type="entry name" value="AGR C 984p-like"/>
    <property type="match status" value="1"/>
</dbReference>
<dbReference type="InterPro" id="IPR023157">
    <property type="entry name" value="AGR-C-984p-like_sf"/>
</dbReference>
<protein>
    <recommendedName>
        <fullName evidence="3">Flagellar protein</fullName>
    </recommendedName>
</protein>
<accession>A0A1H0EC59</accession>
<evidence type="ECO:0000313" key="1">
    <source>
        <dbReference type="EMBL" id="SHK54407.1"/>
    </source>
</evidence>
<sequence>MSFQPVLPAGGLAGWRFLQRTLESQTAAFDKGVQITRDTDYFLETIGQIETVEQLVADRRLLRVALGAYGLQDEIDNRYFIRKVLEEGTADPDALANRLADDRFKTFSRAFGFGDFPVPNTGLSDFAPRVVALYRRQQFELAVGEQNGAMRLALNAQRQLPDLTESSSSDTTKWLRVMGTAPLREVFEVALGLPKSFGRIDLDKQLEVFQDKARAQLGIETFDDLAQPDIRDKLIQRYLLRNQVAEAAAPSAGAIALSLLQSMPRPG</sequence>
<keyword evidence="2" id="KW-1185">Reference proteome</keyword>
<dbReference type="OrthoDB" id="7824597at2"/>
<dbReference type="EMBL" id="FQZZ01000006">
    <property type="protein sequence ID" value="SHK54407.1"/>
    <property type="molecule type" value="Genomic_DNA"/>
</dbReference>
<proteinExistence type="predicted"/>
<name>A0A1H0EC59_9RHOB</name>
<dbReference type="InterPro" id="IPR010626">
    <property type="entry name" value="DUF1217"/>
</dbReference>
<gene>
    <name evidence="1" type="ORF">SAMN05444142_106128</name>
</gene>
<dbReference type="Gene3D" id="1.10.3700.10">
    <property type="entry name" value="AGR C 984p-like"/>
    <property type="match status" value="1"/>
</dbReference>
<dbReference type="RefSeq" id="WP_149787282.1">
    <property type="nucleotide sequence ID" value="NZ_FNIO01000002.1"/>
</dbReference>
<dbReference type="AlphaFoldDB" id="A0A1H0EC59"/>
<organism evidence="1 2">
    <name type="scientific">Lutimaribacter pacificus</name>
    <dbReference type="NCBI Taxonomy" id="391948"/>
    <lineage>
        <taxon>Bacteria</taxon>
        <taxon>Pseudomonadati</taxon>
        <taxon>Pseudomonadota</taxon>
        <taxon>Alphaproteobacteria</taxon>
        <taxon>Rhodobacterales</taxon>
        <taxon>Roseobacteraceae</taxon>
        <taxon>Lutimaribacter</taxon>
    </lineage>
</organism>
<reference evidence="1 2" key="1">
    <citation type="submission" date="2016-11" db="EMBL/GenBank/DDBJ databases">
        <authorList>
            <person name="Varghese N."/>
            <person name="Submissions S."/>
        </authorList>
    </citation>
    <scope>NUCLEOTIDE SEQUENCE [LARGE SCALE GENOMIC DNA]</scope>
    <source>
        <strain evidence="1 2">DSM 29620</strain>
    </source>
</reference>
<dbReference type="Pfam" id="PF06748">
    <property type="entry name" value="DUF1217"/>
    <property type="match status" value="1"/>
</dbReference>
<dbReference type="Proteomes" id="UP000324252">
    <property type="component" value="Unassembled WGS sequence"/>
</dbReference>
<evidence type="ECO:0000313" key="2">
    <source>
        <dbReference type="Proteomes" id="UP000324252"/>
    </source>
</evidence>
<evidence type="ECO:0008006" key="3">
    <source>
        <dbReference type="Google" id="ProtNLM"/>
    </source>
</evidence>